<dbReference type="STRING" id="51031.W2SQZ0"/>
<evidence type="ECO:0000313" key="2">
    <source>
        <dbReference type="Proteomes" id="UP000053676"/>
    </source>
</evidence>
<accession>W2SQZ0</accession>
<reference evidence="2" key="1">
    <citation type="journal article" date="2014" name="Nat. Genet.">
        <title>Genome of the human hookworm Necator americanus.</title>
        <authorList>
            <person name="Tang Y.T."/>
            <person name="Gao X."/>
            <person name="Rosa B.A."/>
            <person name="Abubucker S."/>
            <person name="Hallsworth-Pepin K."/>
            <person name="Martin J."/>
            <person name="Tyagi R."/>
            <person name="Heizer E."/>
            <person name="Zhang X."/>
            <person name="Bhonagiri-Palsikar V."/>
            <person name="Minx P."/>
            <person name="Warren W.C."/>
            <person name="Wang Q."/>
            <person name="Zhan B."/>
            <person name="Hotez P.J."/>
            <person name="Sternberg P.W."/>
            <person name="Dougall A."/>
            <person name="Gaze S.T."/>
            <person name="Mulvenna J."/>
            <person name="Sotillo J."/>
            <person name="Ranganathan S."/>
            <person name="Rabelo E.M."/>
            <person name="Wilson R.K."/>
            <person name="Felgner P.L."/>
            <person name="Bethony J."/>
            <person name="Hawdon J.M."/>
            <person name="Gasser R.B."/>
            <person name="Loukas A."/>
            <person name="Mitreva M."/>
        </authorList>
    </citation>
    <scope>NUCLEOTIDE SEQUENCE [LARGE SCALE GENOMIC DNA]</scope>
</reference>
<proteinExistence type="predicted"/>
<organism evidence="1 2">
    <name type="scientific">Necator americanus</name>
    <name type="common">Human hookworm</name>
    <dbReference type="NCBI Taxonomy" id="51031"/>
    <lineage>
        <taxon>Eukaryota</taxon>
        <taxon>Metazoa</taxon>
        <taxon>Ecdysozoa</taxon>
        <taxon>Nematoda</taxon>
        <taxon>Chromadorea</taxon>
        <taxon>Rhabditida</taxon>
        <taxon>Rhabditina</taxon>
        <taxon>Rhabditomorpha</taxon>
        <taxon>Strongyloidea</taxon>
        <taxon>Ancylostomatidae</taxon>
        <taxon>Bunostominae</taxon>
        <taxon>Necator</taxon>
    </lineage>
</organism>
<protein>
    <submittedName>
        <fullName evidence="1">Uncharacterized protein</fullName>
    </submittedName>
</protein>
<sequence>MPLYYSDPSLLNDPRHLLQRASAVLQDSQYSQMPYDEEYEEEECIQPMDSFHGEPVPDDDDLFEVAAGIKPKRKEEVIAEEKVPTSTEQFEIDFYNGDLHLKGAPDNDWIIDPDNQDGLALVWGGVRSTHGIRRRYVPIGMTF</sequence>
<keyword evidence="2" id="KW-1185">Reference proteome</keyword>
<gene>
    <name evidence="1" type="ORF">NECAME_19001</name>
</gene>
<dbReference type="OrthoDB" id="5871852at2759"/>
<dbReference type="EMBL" id="KI665462">
    <property type="protein sequence ID" value="ETN72159.1"/>
    <property type="molecule type" value="Genomic_DNA"/>
</dbReference>
<dbReference type="AlphaFoldDB" id="W2SQZ0"/>
<dbReference type="KEGG" id="nai:NECAME_19001"/>
<name>W2SQZ0_NECAM</name>
<evidence type="ECO:0000313" key="1">
    <source>
        <dbReference type="EMBL" id="ETN72159.1"/>
    </source>
</evidence>
<dbReference type="Proteomes" id="UP000053676">
    <property type="component" value="Unassembled WGS sequence"/>
</dbReference>